<dbReference type="Pfam" id="PF11721">
    <property type="entry name" value="Malectin"/>
    <property type="match status" value="2"/>
</dbReference>
<reference evidence="1 2" key="1">
    <citation type="submission" date="2024-09" db="EMBL/GenBank/DDBJ databases">
        <authorList>
            <person name="Lee S.D."/>
        </authorList>
    </citation>
    <scope>NUCLEOTIDE SEQUENCE [LARGE SCALE GENOMIC DNA]</scope>
    <source>
        <strain evidence="1 2">N1-1</strain>
    </source>
</reference>
<comment type="caution">
    <text evidence="1">The sequence shown here is derived from an EMBL/GenBank/DDBJ whole genome shotgun (WGS) entry which is preliminary data.</text>
</comment>
<dbReference type="PANTHER" id="PTHR13460">
    <property type="match status" value="1"/>
</dbReference>
<evidence type="ECO:0000313" key="2">
    <source>
        <dbReference type="Proteomes" id="UP001592582"/>
    </source>
</evidence>
<dbReference type="InterPro" id="IPR039155">
    <property type="entry name" value="MLEC"/>
</dbReference>
<dbReference type="Proteomes" id="UP001592582">
    <property type="component" value="Unassembled WGS sequence"/>
</dbReference>
<evidence type="ECO:0000313" key="1">
    <source>
        <dbReference type="EMBL" id="MFC1413178.1"/>
    </source>
</evidence>
<sequence>MSKRFAAHPAAGRAHLALLAVLALILGVLLNGLVNALPAHADTASGVSIDLGGAGGGGFVADAYGSGGSADSLPGGAATFPNWGPTVAHPIAASVWNTSRVGESHYAVPGLTPGVSYQARLYFMDWYFTHAGQREFDVAVNGTKVLTNFDIIGTAINAGADGQEAFGVERDFPVTVDASGTATFDFTRDGADQPQVNAIVLVPANSNGVSIDLGGAGGGGFVADAYGSGGSADSLPGGAATFPNWGPTVAHPIAASVWNTSRVGESHYVVPGLTPGVSYQARLYFMDWYFTHAGQREFDVAVNGTKVLTNFDIIGTAINAGADGQEAFGVERDFPVTVDASGTVTFDFTRDGANQPQVNAIVLVPAG</sequence>
<protein>
    <submittedName>
        <fullName evidence="1">Malectin domain-containing carbohydrate-binding protein</fullName>
    </submittedName>
</protein>
<accession>A0ABV6VHJ7</accession>
<gene>
    <name evidence="1" type="ORF">ACEZDG_28315</name>
</gene>
<dbReference type="PANTHER" id="PTHR13460:SF0">
    <property type="entry name" value="MALECTIN"/>
    <property type="match status" value="1"/>
</dbReference>
<dbReference type="Gene3D" id="2.60.120.430">
    <property type="entry name" value="Galactose-binding lectin"/>
    <property type="match status" value="2"/>
</dbReference>
<proteinExistence type="predicted"/>
<keyword evidence="2" id="KW-1185">Reference proteome</keyword>
<organism evidence="1 2">
    <name type="scientific">Streptacidiphilus alkalitolerans</name>
    <dbReference type="NCBI Taxonomy" id="3342712"/>
    <lineage>
        <taxon>Bacteria</taxon>
        <taxon>Bacillati</taxon>
        <taxon>Actinomycetota</taxon>
        <taxon>Actinomycetes</taxon>
        <taxon>Kitasatosporales</taxon>
        <taxon>Streptomycetaceae</taxon>
        <taxon>Streptacidiphilus</taxon>
    </lineage>
</organism>
<dbReference type="EMBL" id="JBHEZX010000015">
    <property type="protein sequence ID" value="MFC1413178.1"/>
    <property type="molecule type" value="Genomic_DNA"/>
</dbReference>
<name>A0ABV6VHJ7_9ACTN</name>
<dbReference type="InterPro" id="IPR021720">
    <property type="entry name" value="Malectin_dom"/>
</dbReference>